<sequence>MPFTNIPAATTTNNQRGTVSPPTTTQASITAANIATAKDRLMLTIFNESNGTLLIKYGGTAANTAGSFDLKIYANTIYEFPGPTLPPNTAISGLWLNPATGTLTGNCIVFETI</sequence>
<evidence type="ECO:0000313" key="2">
    <source>
        <dbReference type="EMBL" id="OKH39082.1"/>
    </source>
</evidence>
<accession>A0A1U7IP85</accession>
<dbReference type="EMBL" id="MRCE01000006">
    <property type="protein sequence ID" value="OKH39082.1"/>
    <property type="molecule type" value="Genomic_DNA"/>
</dbReference>
<name>A0A1U7IP85_9CYAN</name>
<dbReference type="STRING" id="454136.NIES2119_08100"/>
<protein>
    <submittedName>
        <fullName evidence="2">Uncharacterized protein</fullName>
    </submittedName>
</protein>
<comment type="caution">
    <text evidence="2">The sequence shown here is derived from an EMBL/GenBank/DDBJ whole genome shotgun (WGS) entry which is preliminary data.</text>
</comment>
<dbReference type="Proteomes" id="UP000185860">
    <property type="component" value="Unassembled WGS sequence"/>
</dbReference>
<feature type="region of interest" description="Disordered" evidence="1">
    <location>
        <begin position="1"/>
        <end position="25"/>
    </location>
</feature>
<feature type="compositionally biased region" description="Polar residues" evidence="1">
    <location>
        <begin position="7"/>
        <end position="25"/>
    </location>
</feature>
<proteinExistence type="predicted"/>
<gene>
    <name evidence="2" type="ORF">NIES2119_08100</name>
</gene>
<dbReference type="RefSeq" id="WP_073592944.1">
    <property type="nucleotide sequence ID" value="NZ_MRCE01000006.1"/>
</dbReference>
<organism evidence="2 3">
    <name type="scientific">[Phormidium ambiguum] IAM M-71</name>
    <dbReference type="NCBI Taxonomy" id="454136"/>
    <lineage>
        <taxon>Bacteria</taxon>
        <taxon>Bacillati</taxon>
        <taxon>Cyanobacteriota</taxon>
        <taxon>Cyanophyceae</taxon>
        <taxon>Oscillatoriophycideae</taxon>
        <taxon>Aerosakkonematales</taxon>
        <taxon>Aerosakkonemataceae</taxon>
        <taxon>Floridanema</taxon>
    </lineage>
</organism>
<evidence type="ECO:0000256" key="1">
    <source>
        <dbReference type="SAM" id="MobiDB-lite"/>
    </source>
</evidence>
<evidence type="ECO:0000313" key="3">
    <source>
        <dbReference type="Proteomes" id="UP000185860"/>
    </source>
</evidence>
<reference evidence="2 3" key="1">
    <citation type="submission" date="2016-11" db="EMBL/GenBank/DDBJ databases">
        <title>Draft Genome Sequences of Nine Cyanobacterial Strains from Diverse Habitats.</title>
        <authorList>
            <person name="Zhu T."/>
            <person name="Hou S."/>
            <person name="Lu X."/>
            <person name="Hess W.R."/>
        </authorList>
    </citation>
    <scope>NUCLEOTIDE SEQUENCE [LARGE SCALE GENOMIC DNA]</scope>
    <source>
        <strain evidence="2 3">IAM M-71</strain>
    </source>
</reference>
<dbReference type="AlphaFoldDB" id="A0A1U7IP85"/>